<dbReference type="GO" id="GO:0032998">
    <property type="term" value="C:Fc-epsilon receptor I complex"/>
    <property type="evidence" value="ECO:0007669"/>
    <property type="project" value="InterPro"/>
</dbReference>
<feature type="transmembrane region" description="Helical" evidence="7">
    <location>
        <begin position="25"/>
        <end position="43"/>
    </location>
</feature>
<dbReference type="Proteomes" id="UP000005226">
    <property type="component" value="Chromosome 22"/>
</dbReference>
<keyword evidence="5" id="KW-1015">Disulfide bond</keyword>
<dbReference type="Pfam" id="PF11628">
    <property type="entry name" value="TCR_zetazeta"/>
    <property type="match status" value="1"/>
</dbReference>
<dbReference type="STRING" id="31033.ENSTRUP00000053545"/>
<keyword evidence="7" id="KW-1133">Transmembrane helix</keyword>
<evidence type="ECO:0000256" key="7">
    <source>
        <dbReference type="SAM" id="Phobius"/>
    </source>
</evidence>
<accession>A0A3B5KDU1</accession>
<comment type="subcellular location">
    <subcellularLocation>
        <location evidence="1">Cell membrane</location>
        <topology evidence="1">Single-pass type I membrane protein</topology>
    </subcellularLocation>
</comment>
<dbReference type="AlphaFoldDB" id="A0A3B5KDU1"/>
<reference evidence="9" key="2">
    <citation type="submission" date="2025-08" db="UniProtKB">
        <authorList>
            <consortium name="Ensembl"/>
        </authorList>
    </citation>
    <scope>IDENTIFICATION</scope>
</reference>
<protein>
    <submittedName>
        <fullName evidence="9">Uncharacterized protein</fullName>
    </submittedName>
</protein>
<keyword evidence="8" id="KW-0732">Signal</keyword>
<evidence type="ECO:0000256" key="6">
    <source>
        <dbReference type="ARBA" id="ARBA00023170"/>
    </source>
</evidence>
<reference evidence="9" key="3">
    <citation type="submission" date="2025-09" db="UniProtKB">
        <authorList>
            <consortium name="Ensembl"/>
        </authorList>
    </citation>
    <scope>IDENTIFICATION</scope>
</reference>
<evidence type="ECO:0000256" key="3">
    <source>
        <dbReference type="ARBA" id="ARBA00022553"/>
    </source>
</evidence>
<evidence type="ECO:0000256" key="8">
    <source>
        <dbReference type="SAM" id="SignalP"/>
    </source>
</evidence>
<evidence type="ECO:0000256" key="5">
    <source>
        <dbReference type="ARBA" id="ARBA00023157"/>
    </source>
</evidence>
<evidence type="ECO:0000256" key="4">
    <source>
        <dbReference type="ARBA" id="ARBA00022859"/>
    </source>
</evidence>
<dbReference type="InterPro" id="IPR021663">
    <property type="entry name" value="CD3_zeta/IgE_Fc_rcpt_gamma"/>
</dbReference>
<keyword evidence="3" id="KW-0597">Phosphoprotein</keyword>
<dbReference type="PANTHER" id="PTHR16803:SF0">
    <property type="entry name" value="HIGH AFFINITY IMMUNOGLOBULIN EPSILON RECEPTOR SUBUNIT GAMMA"/>
    <property type="match status" value="1"/>
</dbReference>
<dbReference type="InterPro" id="IPR042340">
    <property type="entry name" value="FCER1G"/>
</dbReference>
<feature type="signal peptide" evidence="8">
    <location>
        <begin position="1"/>
        <end position="17"/>
    </location>
</feature>
<evidence type="ECO:0000256" key="2">
    <source>
        <dbReference type="ARBA" id="ARBA00022475"/>
    </source>
</evidence>
<name>A0A3B5KDU1_TAKRU</name>
<proteinExistence type="predicted"/>
<evidence type="ECO:0000256" key="1">
    <source>
        <dbReference type="ARBA" id="ARBA00004251"/>
    </source>
</evidence>
<dbReference type="PANTHER" id="PTHR16803">
    <property type="entry name" value="HIGH AFFINITY IMMUNOGLOBULIN EPSILON RECEPTOR GAMMA-SUBUNIT"/>
    <property type="match status" value="1"/>
</dbReference>
<dbReference type="GO" id="GO:0002376">
    <property type="term" value="P:immune system process"/>
    <property type="evidence" value="ECO:0007669"/>
    <property type="project" value="UniProtKB-KW"/>
</dbReference>
<feature type="chain" id="PRO_5025584809" evidence="8">
    <location>
        <begin position="18"/>
        <end position="82"/>
    </location>
</feature>
<organism evidence="9 10">
    <name type="scientific">Takifugu rubripes</name>
    <name type="common">Japanese pufferfish</name>
    <name type="synonym">Fugu rubripes</name>
    <dbReference type="NCBI Taxonomy" id="31033"/>
    <lineage>
        <taxon>Eukaryota</taxon>
        <taxon>Metazoa</taxon>
        <taxon>Chordata</taxon>
        <taxon>Craniata</taxon>
        <taxon>Vertebrata</taxon>
        <taxon>Euteleostomi</taxon>
        <taxon>Actinopterygii</taxon>
        <taxon>Neopterygii</taxon>
        <taxon>Teleostei</taxon>
        <taxon>Neoteleostei</taxon>
        <taxon>Acanthomorphata</taxon>
        <taxon>Eupercaria</taxon>
        <taxon>Tetraodontiformes</taxon>
        <taxon>Tetradontoidea</taxon>
        <taxon>Tetraodontidae</taxon>
        <taxon>Takifugu</taxon>
    </lineage>
</organism>
<evidence type="ECO:0000313" key="9">
    <source>
        <dbReference type="Ensembl" id="ENSTRUP00000053545.2"/>
    </source>
</evidence>
<keyword evidence="6" id="KW-0675">Receptor</keyword>
<dbReference type="InParanoid" id="A0A3B5KDU1"/>
<keyword evidence="7" id="KW-0812">Transmembrane</keyword>
<dbReference type="Ensembl" id="ENSTRUT00000048848.2">
    <property type="protein sequence ID" value="ENSTRUP00000053545.2"/>
    <property type="gene ID" value="ENSTRUG00000023555.2"/>
</dbReference>
<keyword evidence="4" id="KW-0391">Immunity</keyword>
<dbReference type="GeneTree" id="ENSGT00940000174764"/>
<dbReference type="GO" id="GO:0019767">
    <property type="term" value="F:IgE receptor activity"/>
    <property type="evidence" value="ECO:0007669"/>
    <property type="project" value="InterPro"/>
</dbReference>
<keyword evidence="10" id="KW-1185">Reference proteome</keyword>
<evidence type="ECO:0000313" key="10">
    <source>
        <dbReference type="Proteomes" id="UP000005226"/>
    </source>
</evidence>
<sequence length="82" mass="9282">IVLAGSFLIDAFVCAEAMDDMCVCYILDGILVLYGVILTILYCRLRVSRILGENLFGKIRDQEHTFHLERQLAWISNSVTVC</sequence>
<reference evidence="9 10" key="1">
    <citation type="journal article" date="2011" name="Genome Biol. Evol.">
        <title>Integration of the genetic map and genome assembly of fugu facilitates insights into distinct features of genome evolution in teleosts and mammals.</title>
        <authorList>
            <person name="Kai W."/>
            <person name="Kikuchi K."/>
            <person name="Tohari S."/>
            <person name="Chew A.K."/>
            <person name="Tay A."/>
            <person name="Fujiwara A."/>
            <person name="Hosoya S."/>
            <person name="Suetake H."/>
            <person name="Naruse K."/>
            <person name="Brenner S."/>
            <person name="Suzuki Y."/>
            <person name="Venkatesh B."/>
        </authorList>
    </citation>
    <scope>NUCLEOTIDE SEQUENCE [LARGE SCALE GENOMIC DNA]</scope>
</reference>
<keyword evidence="7" id="KW-0472">Membrane</keyword>
<keyword evidence="2" id="KW-1003">Cell membrane</keyword>